<keyword evidence="7" id="KW-0256">Endoplasmic reticulum</keyword>
<dbReference type="GO" id="GO:0005789">
    <property type="term" value="C:endoplasmic reticulum membrane"/>
    <property type="evidence" value="ECO:0007669"/>
    <property type="project" value="UniProtKB-SubCell"/>
</dbReference>
<evidence type="ECO:0000256" key="6">
    <source>
        <dbReference type="ARBA" id="ARBA00022692"/>
    </source>
</evidence>
<feature type="transmembrane region" description="Helical" evidence="11">
    <location>
        <begin position="7"/>
        <end position="25"/>
    </location>
</feature>
<evidence type="ECO:0000313" key="13">
    <source>
        <dbReference type="EMBL" id="KAK7100707.1"/>
    </source>
</evidence>
<evidence type="ECO:0000256" key="2">
    <source>
        <dbReference type="ARBA" id="ARBA00004687"/>
    </source>
</evidence>
<dbReference type="InterPro" id="IPR002591">
    <property type="entry name" value="Phosphodiest/P_Trfase"/>
</dbReference>
<dbReference type="InterPro" id="IPR039527">
    <property type="entry name" value="PIGG/GPI7"/>
</dbReference>
<dbReference type="PANTHER" id="PTHR23072">
    <property type="entry name" value="PHOSPHATIDYLINOSITOL GLYCAN-RELATED"/>
    <property type="match status" value="1"/>
</dbReference>
<dbReference type="InterPro" id="IPR037674">
    <property type="entry name" value="PIG-G_N"/>
</dbReference>
<dbReference type="Pfam" id="PF19316">
    <property type="entry name" value="PIGO_PIGG"/>
    <property type="match status" value="1"/>
</dbReference>
<evidence type="ECO:0000256" key="8">
    <source>
        <dbReference type="ARBA" id="ARBA00022989"/>
    </source>
</evidence>
<evidence type="ECO:0000256" key="4">
    <source>
        <dbReference type="ARBA" id="ARBA00022502"/>
    </source>
</evidence>
<organism evidence="13 14">
    <name type="scientific">Littorina saxatilis</name>
    <dbReference type="NCBI Taxonomy" id="31220"/>
    <lineage>
        <taxon>Eukaryota</taxon>
        <taxon>Metazoa</taxon>
        <taxon>Spiralia</taxon>
        <taxon>Lophotrochozoa</taxon>
        <taxon>Mollusca</taxon>
        <taxon>Gastropoda</taxon>
        <taxon>Caenogastropoda</taxon>
        <taxon>Littorinimorpha</taxon>
        <taxon>Littorinoidea</taxon>
        <taxon>Littorinidae</taxon>
        <taxon>Littorina</taxon>
    </lineage>
</organism>
<dbReference type="EMBL" id="JBAMIC010000011">
    <property type="protein sequence ID" value="KAK7100707.1"/>
    <property type="molecule type" value="Genomic_DNA"/>
</dbReference>
<dbReference type="Gene3D" id="3.40.720.10">
    <property type="entry name" value="Alkaline Phosphatase, subunit A"/>
    <property type="match status" value="1"/>
</dbReference>
<keyword evidence="10" id="KW-0325">Glycoprotein</keyword>
<evidence type="ECO:0000256" key="9">
    <source>
        <dbReference type="ARBA" id="ARBA00023136"/>
    </source>
</evidence>
<dbReference type="CDD" id="cd16024">
    <property type="entry name" value="GPI_EPT_2"/>
    <property type="match status" value="1"/>
</dbReference>
<dbReference type="InterPro" id="IPR045687">
    <property type="entry name" value="PIGG/GPI7_C"/>
</dbReference>
<dbReference type="Proteomes" id="UP001374579">
    <property type="component" value="Unassembled WGS sequence"/>
</dbReference>
<evidence type="ECO:0000256" key="11">
    <source>
        <dbReference type="SAM" id="Phobius"/>
    </source>
</evidence>
<evidence type="ECO:0000256" key="5">
    <source>
        <dbReference type="ARBA" id="ARBA00022679"/>
    </source>
</evidence>
<protein>
    <recommendedName>
        <fullName evidence="12">GPI ethanolamine phosphate transferase 2 C-terminal domain-containing protein</fullName>
    </recommendedName>
</protein>
<evidence type="ECO:0000313" key="14">
    <source>
        <dbReference type="Proteomes" id="UP001374579"/>
    </source>
</evidence>
<proteinExistence type="inferred from homology"/>
<evidence type="ECO:0000256" key="1">
    <source>
        <dbReference type="ARBA" id="ARBA00004477"/>
    </source>
</evidence>
<dbReference type="GO" id="GO:0006506">
    <property type="term" value="P:GPI anchor biosynthetic process"/>
    <property type="evidence" value="ECO:0007669"/>
    <property type="project" value="UniProtKB-KW"/>
</dbReference>
<dbReference type="GO" id="GO:0051267">
    <property type="term" value="F:CP2 mannose-ethanolamine phosphotransferase activity"/>
    <property type="evidence" value="ECO:0007669"/>
    <property type="project" value="TreeGrafter"/>
</dbReference>
<keyword evidence="4" id="KW-0337">GPI-anchor biosynthesis</keyword>
<name>A0AAN9B8C1_9CAEN</name>
<evidence type="ECO:0000256" key="7">
    <source>
        <dbReference type="ARBA" id="ARBA00022824"/>
    </source>
</evidence>
<evidence type="ECO:0000256" key="3">
    <source>
        <dbReference type="ARBA" id="ARBA00005315"/>
    </source>
</evidence>
<comment type="caution">
    <text evidence="13">The sequence shown here is derived from an EMBL/GenBank/DDBJ whole genome shotgun (WGS) entry which is preliminary data.</text>
</comment>
<evidence type="ECO:0000256" key="10">
    <source>
        <dbReference type="ARBA" id="ARBA00023180"/>
    </source>
</evidence>
<keyword evidence="9 11" id="KW-0472">Membrane</keyword>
<gene>
    <name evidence="13" type="ORF">V1264_023613</name>
</gene>
<keyword evidence="14" id="KW-1185">Reference proteome</keyword>
<feature type="transmembrane region" description="Helical" evidence="11">
    <location>
        <begin position="450"/>
        <end position="473"/>
    </location>
</feature>
<feature type="transmembrane region" description="Helical" evidence="11">
    <location>
        <begin position="493"/>
        <end position="518"/>
    </location>
</feature>
<keyword evidence="5" id="KW-0808">Transferase</keyword>
<feature type="domain" description="GPI ethanolamine phosphate transferase 2 C-terminal" evidence="12">
    <location>
        <begin position="866"/>
        <end position="1001"/>
    </location>
</feature>
<feature type="transmembrane region" description="Helical" evidence="11">
    <location>
        <begin position="420"/>
        <end position="438"/>
    </location>
</feature>
<sequence>MKVHSRSLLNIYCLAVTLFSYSLFLKCYFPVKQGLSGNTSPTDVTPEPVSGRNGVPKPSYSRLVLMVIDALRTDFVLGERNDMPFTQRLLYDGRGVSFAAKTHLPTVTLPRIKAITSGSIPGFVDVVLNFGSPALTDDNLVTQLVLAGKTLTFFGDDTWLNLFPDHFERADGTTSFYVADYTEVDNNVTRHLSKELSSEDWDVMILHYLGLDHIGHLYGPVSDLVPPKLHEMDAVVRQIYTAMKSWNSDPPSVLVICGDHGMSDQGGHGGASPGEINVPIIILSPHALFQQQKTRTRGLQQIDLCPTLSALMGLPMPKNNLGRVEVAALPESTPLVDKVRFLQLNAAQIAEILKENVDNIEEDQAYVLHQDALAVHASWMSLRNSSTAASWEAVGARVLMGYQDAVERMSHRISQTSTSYDMYGIVVAIGFLCMNLLIQSLAYINKEDPAIIHLTTGWVWVILLLMVAILSHVTLCTSQHSSDIMCSTSITSLAVQLAVFGILIINCVLGGLLGSLVVRNAFKGDRKPMTMLEVGLVGCTVFHSLSLLSSSFVEEEHQTWYFFSSSLHTLLLLHPLSILMTRLGQPRSTECAGASAENRTERTSDRFQVSSSDNNFTKIRSKIRNEEGDMSQVVNTPVERSKQMSAEECVKMVASLVGILFLIRILRRWNQTGNKWLDVPDVGDWLVRPENKSYLSVIVLLSLLCLWTTRLRTLPGIIGRLTFAGMLISTYLSKATSGALILPSIITDFVSSQGVLEARIAYFFIAGLLVCSLKYSPTNTTDNFPAPQKRTDNFYTDCIRSDSQSTISSKDQQDLSHPANQIVDRHKGLWEGVQVAWLSVMCLLLRPHNVVQVAMVSMVEMLTCHFVLPFVKLSPQCLVLYCLMMGQASFYFQGNSNSLSTVDVSAGLTALYDYQPVIIGLQMTMSTYAGVFFWLFTLCKYISVAAPSCHTQKWLSDTYSELCSLALLNRALPLAVYTILVTLMRYHLFVWTVFSPKLLYEGMLSLVVCGFCVLCLLMERSVNKISIV</sequence>
<accession>A0AAN9B8C1</accession>
<reference evidence="13 14" key="1">
    <citation type="submission" date="2024-02" db="EMBL/GenBank/DDBJ databases">
        <title>Chromosome-scale genome assembly of the rough periwinkle Littorina saxatilis.</title>
        <authorList>
            <person name="De Jode A."/>
            <person name="Faria R."/>
            <person name="Formenti G."/>
            <person name="Sims Y."/>
            <person name="Smith T.P."/>
            <person name="Tracey A."/>
            <person name="Wood J.M.D."/>
            <person name="Zagrodzka Z.B."/>
            <person name="Johannesson K."/>
            <person name="Butlin R.K."/>
            <person name="Leder E.H."/>
        </authorList>
    </citation>
    <scope>NUCLEOTIDE SEQUENCE [LARGE SCALE GENOMIC DNA]</scope>
    <source>
        <strain evidence="13">Snail1</strain>
        <tissue evidence="13">Muscle</tissue>
    </source>
</reference>
<comment type="subcellular location">
    <subcellularLocation>
        <location evidence="1">Endoplasmic reticulum membrane</location>
        <topology evidence="1">Multi-pass membrane protein</topology>
    </subcellularLocation>
</comment>
<feature type="transmembrane region" description="Helical" evidence="11">
    <location>
        <begin position="1000"/>
        <end position="1018"/>
    </location>
</feature>
<comment type="similarity">
    <text evidence="3">Belongs to the PIGG/PIGN/PIGO family. PIGG subfamily.</text>
</comment>
<dbReference type="Pfam" id="PF01663">
    <property type="entry name" value="Phosphodiest"/>
    <property type="match status" value="1"/>
</dbReference>
<evidence type="ECO:0000259" key="12">
    <source>
        <dbReference type="Pfam" id="PF19316"/>
    </source>
</evidence>
<keyword evidence="6 11" id="KW-0812">Transmembrane</keyword>
<dbReference type="SUPFAM" id="SSF53649">
    <property type="entry name" value="Alkaline phosphatase-like"/>
    <property type="match status" value="1"/>
</dbReference>
<dbReference type="PANTHER" id="PTHR23072:SF0">
    <property type="entry name" value="GPI ETHANOLAMINE PHOSPHATE TRANSFERASE 2"/>
    <property type="match status" value="1"/>
</dbReference>
<dbReference type="InterPro" id="IPR017850">
    <property type="entry name" value="Alkaline_phosphatase_core_sf"/>
</dbReference>
<comment type="pathway">
    <text evidence="2">Glycolipid biosynthesis; glycosylphosphatidylinositol-anchor biosynthesis.</text>
</comment>
<feature type="transmembrane region" description="Helical" evidence="11">
    <location>
        <begin position="914"/>
        <end position="936"/>
    </location>
</feature>
<keyword evidence="8 11" id="KW-1133">Transmembrane helix</keyword>
<dbReference type="AlphaFoldDB" id="A0AAN9B8C1"/>
<feature type="transmembrane region" description="Helical" evidence="11">
    <location>
        <begin position="974"/>
        <end position="994"/>
    </location>
</feature>
<feature type="transmembrane region" description="Helical" evidence="11">
    <location>
        <begin position="530"/>
        <end position="548"/>
    </location>
</feature>